<gene>
    <name evidence="9" type="ORF">RJ639_045081</name>
</gene>
<keyword evidence="5" id="KW-0067">ATP-binding</keyword>
<dbReference type="Gene3D" id="1.25.40.20">
    <property type="entry name" value="Ankyrin repeat-containing domain"/>
    <property type="match status" value="1"/>
</dbReference>
<feature type="region of interest" description="Disordered" evidence="7">
    <location>
        <begin position="1"/>
        <end position="34"/>
    </location>
</feature>
<dbReference type="GO" id="GO:0004674">
    <property type="term" value="F:protein serine/threonine kinase activity"/>
    <property type="evidence" value="ECO:0007669"/>
    <property type="project" value="TreeGrafter"/>
</dbReference>
<feature type="repeat" description="ANK" evidence="6">
    <location>
        <begin position="71"/>
        <end position="103"/>
    </location>
</feature>
<dbReference type="SUPFAM" id="SSF48403">
    <property type="entry name" value="Ankyrin repeat"/>
    <property type="match status" value="1"/>
</dbReference>
<dbReference type="Pfam" id="PF07714">
    <property type="entry name" value="PK_Tyr_Ser-Thr"/>
    <property type="match status" value="1"/>
</dbReference>
<dbReference type="InterPro" id="IPR011009">
    <property type="entry name" value="Kinase-like_dom_sf"/>
</dbReference>
<reference evidence="9" key="1">
    <citation type="submission" date="2022-12" db="EMBL/GenBank/DDBJ databases">
        <title>Draft genome assemblies for two species of Escallonia (Escalloniales).</title>
        <authorList>
            <person name="Chanderbali A."/>
            <person name="Dervinis C."/>
            <person name="Anghel I."/>
            <person name="Soltis D."/>
            <person name="Soltis P."/>
            <person name="Zapata F."/>
        </authorList>
    </citation>
    <scope>NUCLEOTIDE SEQUENCE</scope>
    <source>
        <strain evidence="9">UCBG64.0493</strain>
        <tissue evidence="9">Leaf</tissue>
    </source>
</reference>
<feature type="domain" description="Protein kinase" evidence="8">
    <location>
        <begin position="121"/>
        <end position="417"/>
    </location>
</feature>
<proteinExistence type="inferred from homology"/>
<dbReference type="AlphaFoldDB" id="A0AA88WCD8"/>
<keyword evidence="2" id="KW-0808">Transferase</keyword>
<keyword evidence="10" id="KW-1185">Reference proteome</keyword>
<name>A0AA88WCD8_9ASTE</name>
<dbReference type="PANTHER" id="PTHR44329">
    <property type="entry name" value="SERINE/THREONINE-PROTEIN KINASE TNNI3K-RELATED"/>
    <property type="match status" value="1"/>
</dbReference>
<dbReference type="GO" id="GO:0005524">
    <property type="term" value="F:ATP binding"/>
    <property type="evidence" value="ECO:0007669"/>
    <property type="project" value="UniProtKB-KW"/>
</dbReference>
<evidence type="ECO:0000256" key="3">
    <source>
        <dbReference type="ARBA" id="ARBA00022741"/>
    </source>
</evidence>
<feature type="compositionally biased region" description="Acidic residues" evidence="7">
    <location>
        <begin position="25"/>
        <end position="34"/>
    </location>
</feature>
<dbReference type="FunFam" id="1.10.510.10:FF:000763">
    <property type="entry name" value="Os01g0748600 protein"/>
    <property type="match status" value="1"/>
</dbReference>
<dbReference type="FunFam" id="3.30.200.20:FF:000180">
    <property type="entry name" value="serine/threonine-protein kinase STY46-like"/>
    <property type="match status" value="1"/>
</dbReference>
<dbReference type="FunFam" id="1.25.40.20:FF:000439">
    <property type="entry name" value="Integrin-linked protein kinase family"/>
    <property type="match status" value="1"/>
</dbReference>
<dbReference type="Gene3D" id="1.10.510.10">
    <property type="entry name" value="Transferase(Phosphotransferase) domain 1"/>
    <property type="match status" value="1"/>
</dbReference>
<dbReference type="PIRSF" id="PIRSF000654">
    <property type="entry name" value="Integrin-linked_kinase"/>
    <property type="match status" value="1"/>
</dbReference>
<comment type="caution">
    <text evidence="9">The sequence shown here is derived from an EMBL/GenBank/DDBJ whole genome shotgun (WGS) entry which is preliminary data.</text>
</comment>
<comment type="similarity">
    <text evidence="1">Belongs to the protein kinase superfamily. TKL Ser/Thr protein kinase family.</text>
</comment>
<dbReference type="Proteomes" id="UP001188597">
    <property type="component" value="Unassembled WGS sequence"/>
</dbReference>
<dbReference type="PANTHER" id="PTHR44329:SF140">
    <property type="entry name" value="INACTIVE PROTEIN TYROSINE KINASE PTKL"/>
    <property type="match status" value="1"/>
</dbReference>
<dbReference type="InterPro" id="IPR036770">
    <property type="entry name" value="Ankyrin_rpt-contain_sf"/>
</dbReference>
<dbReference type="SMART" id="SM00248">
    <property type="entry name" value="ANK"/>
    <property type="match status" value="3"/>
</dbReference>
<keyword evidence="3" id="KW-0547">Nucleotide-binding</keyword>
<sequence>MESKTPVRFTLGKQSSLAPDRFDESASEDEAGDGVDVDPGVRLMYLANEGDLEGIKELLDSGIDVNFRDIDDRTALHISACQGLSDVVALLLERGAEVDPRDRWGSTPLADAIHYNNQHVIKLLEKHGAKPLVAPMHVKNAREVPEYEIDPKELDFTNSVEITKGTFRIASWRGIQVAVKRLGEEVISDEDKVRAFRDELALLQKIRHPNVVQFLGAVTQSSPMMIVTEYLPKGDLREFLKRKGALKPTTAVRFAMDIARGLNYLHENKPEAIIHRDLEPSNILRDDSGHLKVADFGVSKLLKVTNRLKEDKPLMCQDTSCRYVAPEVFRNQEYDTKVDVFSFALILQEMIEGWPPFLTKQELDVPKLYAAKERPPFKAPPKHYAHGLKELIEECWLEMPAKRPTFKQIIPRLESIYNSLSHKKRWKVLSLA</sequence>
<evidence type="ECO:0000256" key="4">
    <source>
        <dbReference type="ARBA" id="ARBA00022777"/>
    </source>
</evidence>
<evidence type="ECO:0000256" key="2">
    <source>
        <dbReference type="ARBA" id="ARBA00022679"/>
    </source>
</evidence>
<evidence type="ECO:0000256" key="5">
    <source>
        <dbReference type="ARBA" id="ARBA00022840"/>
    </source>
</evidence>
<keyword evidence="6" id="KW-0040">ANK repeat</keyword>
<dbReference type="EMBL" id="JAVXUP010000653">
    <property type="protein sequence ID" value="KAK3023494.1"/>
    <property type="molecule type" value="Genomic_DNA"/>
</dbReference>
<dbReference type="Pfam" id="PF12796">
    <property type="entry name" value="Ank_2"/>
    <property type="match status" value="1"/>
</dbReference>
<accession>A0AA88WCD8</accession>
<dbReference type="PROSITE" id="PS50297">
    <property type="entry name" value="ANK_REP_REGION"/>
    <property type="match status" value="1"/>
</dbReference>
<evidence type="ECO:0000313" key="9">
    <source>
        <dbReference type="EMBL" id="KAK3023494.1"/>
    </source>
</evidence>
<evidence type="ECO:0000256" key="6">
    <source>
        <dbReference type="PROSITE-ProRule" id="PRU00023"/>
    </source>
</evidence>
<evidence type="ECO:0000313" key="10">
    <source>
        <dbReference type="Proteomes" id="UP001188597"/>
    </source>
</evidence>
<protein>
    <recommendedName>
        <fullName evidence="8">Protein kinase domain-containing protein</fullName>
    </recommendedName>
</protein>
<evidence type="ECO:0000259" key="8">
    <source>
        <dbReference type="PROSITE" id="PS50011"/>
    </source>
</evidence>
<evidence type="ECO:0000256" key="1">
    <source>
        <dbReference type="ARBA" id="ARBA00005843"/>
    </source>
</evidence>
<keyword evidence="4" id="KW-0418">Kinase</keyword>
<dbReference type="PRINTS" id="PR00109">
    <property type="entry name" value="TYRKINASE"/>
</dbReference>
<dbReference type="InterPro" id="IPR002110">
    <property type="entry name" value="Ankyrin_rpt"/>
</dbReference>
<organism evidence="9 10">
    <name type="scientific">Escallonia herrerae</name>
    <dbReference type="NCBI Taxonomy" id="1293975"/>
    <lineage>
        <taxon>Eukaryota</taxon>
        <taxon>Viridiplantae</taxon>
        <taxon>Streptophyta</taxon>
        <taxon>Embryophyta</taxon>
        <taxon>Tracheophyta</taxon>
        <taxon>Spermatophyta</taxon>
        <taxon>Magnoliopsida</taxon>
        <taxon>eudicotyledons</taxon>
        <taxon>Gunneridae</taxon>
        <taxon>Pentapetalae</taxon>
        <taxon>asterids</taxon>
        <taxon>campanulids</taxon>
        <taxon>Escalloniales</taxon>
        <taxon>Escalloniaceae</taxon>
        <taxon>Escallonia</taxon>
    </lineage>
</organism>
<dbReference type="CDD" id="cd13999">
    <property type="entry name" value="STKc_MAP3K-like"/>
    <property type="match status" value="1"/>
</dbReference>
<dbReference type="InterPro" id="IPR000719">
    <property type="entry name" value="Prot_kinase_dom"/>
</dbReference>
<dbReference type="PROSITE" id="PS50088">
    <property type="entry name" value="ANK_REPEAT"/>
    <property type="match status" value="1"/>
</dbReference>
<dbReference type="SUPFAM" id="SSF56112">
    <property type="entry name" value="Protein kinase-like (PK-like)"/>
    <property type="match status" value="1"/>
</dbReference>
<dbReference type="InterPro" id="IPR051681">
    <property type="entry name" value="Ser/Thr_Kinases-Pseudokinases"/>
</dbReference>
<dbReference type="PROSITE" id="PS50011">
    <property type="entry name" value="PROTEIN_KINASE_DOM"/>
    <property type="match status" value="1"/>
</dbReference>
<dbReference type="InterPro" id="IPR001245">
    <property type="entry name" value="Ser-Thr/Tyr_kinase_cat_dom"/>
</dbReference>
<evidence type="ECO:0000256" key="7">
    <source>
        <dbReference type="SAM" id="MobiDB-lite"/>
    </source>
</evidence>